<dbReference type="Pfam" id="PF00589">
    <property type="entry name" value="Phage_integrase"/>
    <property type="match status" value="1"/>
</dbReference>
<dbReference type="InterPro" id="IPR011010">
    <property type="entry name" value="DNA_brk_join_enz"/>
</dbReference>
<evidence type="ECO:0000259" key="4">
    <source>
        <dbReference type="PROSITE" id="PS51898"/>
    </source>
</evidence>
<proteinExistence type="predicted"/>
<dbReference type="Gene3D" id="1.10.443.10">
    <property type="entry name" value="Intergrase catalytic core"/>
    <property type="match status" value="1"/>
</dbReference>
<accession>A0A4D8RDH0</accession>
<dbReference type="GO" id="GO:0003677">
    <property type="term" value="F:DNA binding"/>
    <property type="evidence" value="ECO:0007669"/>
    <property type="project" value="InterPro"/>
</dbReference>
<feature type="region of interest" description="Disordered" evidence="3">
    <location>
        <begin position="164"/>
        <end position="188"/>
    </location>
</feature>
<dbReference type="SUPFAM" id="SSF56349">
    <property type="entry name" value="DNA breaking-rejoining enzymes"/>
    <property type="match status" value="1"/>
</dbReference>
<dbReference type="InterPro" id="IPR002104">
    <property type="entry name" value="Integrase_catalytic"/>
</dbReference>
<dbReference type="InterPro" id="IPR050090">
    <property type="entry name" value="Tyrosine_recombinase_XerCD"/>
</dbReference>
<feature type="domain" description="Tyr recombinase" evidence="4">
    <location>
        <begin position="176"/>
        <end position="356"/>
    </location>
</feature>
<evidence type="ECO:0000256" key="3">
    <source>
        <dbReference type="SAM" id="MobiDB-lite"/>
    </source>
</evidence>
<gene>
    <name evidence="5" type="ORF">D3869_08905</name>
</gene>
<keyword evidence="1" id="KW-0229">DNA integration</keyword>
<feature type="compositionally biased region" description="Basic and acidic residues" evidence="3">
    <location>
        <begin position="173"/>
        <end position="188"/>
    </location>
</feature>
<dbReference type="PROSITE" id="PS51898">
    <property type="entry name" value="TYR_RECOMBINASE"/>
    <property type="match status" value="1"/>
</dbReference>
<keyword evidence="2" id="KW-0233">DNA recombination</keyword>
<dbReference type="InterPro" id="IPR013762">
    <property type="entry name" value="Integrase-like_cat_sf"/>
</dbReference>
<organism evidence="5 6">
    <name type="scientific">Azospirillum brasilense</name>
    <dbReference type="NCBI Taxonomy" id="192"/>
    <lineage>
        <taxon>Bacteria</taxon>
        <taxon>Pseudomonadati</taxon>
        <taxon>Pseudomonadota</taxon>
        <taxon>Alphaproteobacteria</taxon>
        <taxon>Rhodospirillales</taxon>
        <taxon>Azospirillaceae</taxon>
        <taxon>Azospirillum</taxon>
    </lineage>
</organism>
<dbReference type="PANTHER" id="PTHR30349">
    <property type="entry name" value="PHAGE INTEGRASE-RELATED"/>
    <property type="match status" value="1"/>
</dbReference>
<dbReference type="Proteomes" id="UP000298693">
    <property type="component" value="Chromosome"/>
</dbReference>
<protein>
    <submittedName>
        <fullName evidence="5">Site-specific integrase</fullName>
    </submittedName>
</protein>
<dbReference type="EMBL" id="CP032345">
    <property type="protein sequence ID" value="QCO15332.1"/>
    <property type="molecule type" value="Genomic_DNA"/>
</dbReference>
<dbReference type="CDD" id="cd00796">
    <property type="entry name" value="INT_Rci_Hp1_C"/>
    <property type="match status" value="1"/>
</dbReference>
<reference evidence="5 6" key="1">
    <citation type="submission" date="2018-09" db="EMBL/GenBank/DDBJ databases">
        <title>Whole genome based analysis of evolution and adaptive divergence in Indian and Brazilian strains of Azospirillum brasilense.</title>
        <authorList>
            <person name="Singh C."/>
            <person name="Tripathi A.K."/>
        </authorList>
    </citation>
    <scope>NUCLEOTIDE SEQUENCE [LARGE SCALE GENOMIC DNA]</scope>
    <source>
        <strain evidence="5 6">MTCC4039</strain>
    </source>
</reference>
<evidence type="ECO:0000313" key="6">
    <source>
        <dbReference type="Proteomes" id="UP000298693"/>
    </source>
</evidence>
<dbReference type="PANTHER" id="PTHR30349:SF94">
    <property type="entry name" value="INTEGRASE_RECOMBINASE HI_1414-RELATED"/>
    <property type="match status" value="1"/>
</dbReference>
<name>A0A4D8RDH0_AZOBR</name>
<sequence length="370" mass="41721">MATIEKSGPFQFRVKVRRNGVSETRTFESKREADEWARVMEGRITGDDYQDSRLAKKTTLVDACDWFEKNLDKSKPDFRNKLSKLKYWRESEFNFWSIASIRPAHLIQWRRIVLDEDNADCGEVAGPEAEVGPQTVVHRLNVLAQVYQHWSLAHDQVVSCPVTKGVRPSLPDGRNRRLDPHSDEHGQDEEARLLAAAAKSSRPWLVAAIIIAIETSMRQAELAGLTWGRVNLSAQYPYCDLPMTKNGKPRRVPLSTRAVHAFQSLLPEGVAGALGKRAVFPVETGRGIAHAFRDAVSDEAFPDLRWHDLRHEAVSRLFELTDLRDTEIMAITGHLRPEMLARYTHLRADRLGSRLPGGAMNPMSQFAGAP</sequence>
<dbReference type="RefSeq" id="WP_137139748.1">
    <property type="nucleotide sequence ID" value="NZ_CP032345.1"/>
</dbReference>
<evidence type="ECO:0000313" key="5">
    <source>
        <dbReference type="EMBL" id="QCO15332.1"/>
    </source>
</evidence>
<evidence type="ECO:0000256" key="2">
    <source>
        <dbReference type="ARBA" id="ARBA00023172"/>
    </source>
</evidence>
<dbReference type="GO" id="GO:0006310">
    <property type="term" value="P:DNA recombination"/>
    <property type="evidence" value="ECO:0007669"/>
    <property type="project" value="UniProtKB-KW"/>
</dbReference>
<dbReference type="AlphaFoldDB" id="A0A4D8RDH0"/>
<evidence type="ECO:0000256" key="1">
    <source>
        <dbReference type="ARBA" id="ARBA00022908"/>
    </source>
</evidence>
<dbReference type="GO" id="GO:0015074">
    <property type="term" value="P:DNA integration"/>
    <property type="evidence" value="ECO:0007669"/>
    <property type="project" value="UniProtKB-KW"/>
</dbReference>